<dbReference type="Proteomes" id="UP000019804">
    <property type="component" value="Unassembled WGS sequence"/>
</dbReference>
<feature type="domain" description="Inositol polyphosphate-related phosphatase" evidence="2">
    <location>
        <begin position="890"/>
        <end position="1231"/>
    </location>
</feature>
<dbReference type="InterPro" id="IPR015943">
    <property type="entry name" value="WD40/YVTN_repeat-like_dom_sf"/>
</dbReference>
<reference evidence="4" key="1">
    <citation type="journal article" date="2014" name="Nat. Commun.">
        <title>Genomic adaptations of the halophilic Dead Sea filamentous fungus Eurotium rubrum.</title>
        <authorList>
            <person name="Kis-Papo T."/>
            <person name="Weig A.R."/>
            <person name="Riley R."/>
            <person name="Persoh D."/>
            <person name="Salamov A."/>
            <person name="Sun H."/>
            <person name="Lipzen A."/>
            <person name="Wasser S.P."/>
            <person name="Rambold G."/>
            <person name="Grigoriev I.V."/>
            <person name="Nevo E."/>
        </authorList>
    </citation>
    <scope>NUCLEOTIDE SEQUENCE [LARGE SCALE GENOMIC DNA]</scope>
    <source>
        <strain evidence="4">CBS 135680</strain>
    </source>
</reference>
<evidence type="ECO:0000313" key="3">
    <source>
        <dbReference type="EMBL" id="EYE95530.1"/>
    </source>
</evidence>
<dbReference type="PANTHER" id="PTHR11200:SF240">
    <property type="entry name" value="INOSITOL POLYPHOSPHATE 5-PHOSPHATASE C9G1.10C-RELATED"/>
    <property type="match status" value="1"/>
</dbReference>
<accession>A0A017SGZ2</accession>
<feature type="compositionally biased region" description="Basic and acidic residues" evidence="1">
    <location>
        <begin position="210"/>
        <end position="220"/>
    </location>
</feature>
<feature type="compositionally biased region" description="Polar residues" evidence="1">
    <location>
        <begin position="20"/>
        <end position="47"/>
    </location>
</feature>
<dbReference type="SUPFAM" id="SSF56219">
    <property type="entry name" value="DNase I-like"/>
    <property type="match status" value="1"/>
</dbReference>
<feature type="compositionally biased region" description="Polar residues" evidence="1">
    <location>
        <begin position="172"/>
        <end position="197"/>
    </location>
</feature>
<dbReference type="GO" id="GO:0004439">
    <property type="term" value="F:phosphatidylinositol-4,5-bisphosphate 5-phosphatase activity"/>
    <property type="evidence" value="ECO:0007669"/>
    <property type="project" value="TreeGrafter"/>
</dbReference>
<proteinExistence type="predicted"/>
<dbReference type="GO" id="GO:0046856">
    <property type="term" value="P:phosphatidylinositol dephosphorylation"/>
    <property type="evidence" value="ECO:0007669"/>
    <property type="project" value="InterPro"/>
</dbReference>
<feature type="compositionally biased region" description="Polar residues" evidence="1">
    <location>
        <begin position="122"/>
        <end position="138"/>
    </location>
</feature>
<dbReference type="Pfam" id="PF19056">
    <property type="entry name" value="WD40_2"/>
    <property type="match status" value="1"/>
</dbReference>
<protein>
    <recommendedName>
        <fullName evidence="2">Inositol polyphosphate-related phosphatase domain-containing protein</fullName>
    </recommendedName>
</protein>
<dbReference type="InterPro" id="IPR036691">
    <property type="entry name" value="Endo/exonu/phosph_ase_sf"/>
</dbReference>
<feature type="compositionally biased region" description="Low complexity" evidence="1">
    <location>
        <begin position="378"/>
        <end position="394"/>
    </location>
</feature>
<feature type="compositionally biased region" description="Low complexity" evidence="1">
    <location>
        <begin position="474"/>
        <end position="488"/>
    </location>
</feature>
<dbReference type="InterPro" id="IPR046985">
    <property type="entry name" value="IP5"/>
</dbReference>
<organism evidence="3 4">
    <name type="scientific">Aspergillus ruber (strain CBS 135680)</name>
    <dbReference type="NCBI Taxonomy" id="1388766"/>
    <lineage>
        <taxon>Eukaryota</taxon>
        <taxon>Fungi</taxon>
        <taxon>Dikarya</taxon>
        <taxon>Ascomycota</taxon>
        <taxon>Pezizomycotina</taxon>
        <taxon>Eurotiomycetes</taxon>
        <taxon>Eurotiomycetidae</taxon>
        <taxon>Eurotiales</taxon>
        <taxon>Aspergillaceae</taxon>
        <taxon>Aspergillus</taxon>
        <taxon>Aspergillus subgen. Aspergillus</taxon>
    </lineage>
</organism>
<dbReference type="EMBL" id="KK088421">
    <property type="protein sequence ID" value="EYE95530.1"/>
    <property type="molecule type" value="Genomic_DNA"/>
</dbReference>
<feature type="compositionally biased region" description="Basic and acidic residues" evidence="1">
    <location>
        <begin position="489"/>
        <end position="505"/>
    </location>
</feature>
<dbReference type="STRING" id="1388766.A0A017SGZ2"/>
<dbReference type="InterPro" id="IPR011047">
    <property type="entry name" value="Quinoprotein_ADH-like_sf"/>
</dbReference>
<dbReference type="SUPFAM" id="SSF50998">
    <property type="entry name" value="Quinoprotein alcohol dehydrogenase-like"/>
    <property type="match status" value="1"/>
</dbReference>
<keyword evidence="4" id="KW-1185">Reference proteome</keyword>
<name>A0A017SGZ2_ASPRC</name>
<feature type="compositionally biased region" description="Polar residues" evidence="1">
    <location>
        <begin position="355"/>
        <end position="367"/>
    </location>
</feature>
<dbReference type="InterPro" id="IPR000300">
    <property type="entry name" value="IPPc"/>
</dbReference>
<dbReference type="HOGENOM" id="CLU_002027_1_1_1"/>
<dbReference type="SMART" id="SM00128">
    <property type="entry name" value="IPPc"/>
    <property type="match status" value="1"/>
</dbReference>
<dbReference type="Pfam" id="PF22669">
    <property type="entry name" value="Exo_endo_phos2"/>
    <property type="match status" value="1"/>
</dbReference>
<dbReference type="Gene3D" id="3.60.10.10">
    <property type="entry name" value="Endonuclease/exonuclease/phosphatase"/>
    <property type="match status" value="1"/>
</dbReference>
<feature type="compositionally biased region" description="Basic and acidic residues" evidence="1">
    <location>
        <begin position="50"/>
        <end position="59"/>
    </location>
</feature>
<evidence type="ECO:0000313" key="4">
    <source>
        <dbReference type="Proteomes" id="UP000019804"/>
    </source>
</evidence>
<feature type="compositionally biased region" description="Pro residues" evidence="1">
    <location>
        <begin position="403"/>
        <end position="412"/>
    </location>
</feature>
<dbReference type="FunFam" id="2.130.10.10:FF:001686">
    <property type="entry name" value="Inositol polyphosphate phosphatase, putative"/>
    <property type="match status" value="1"/>
</dbReference>
<dbReference type="Gene3D" id="2.130.10.10">
    <property type="entry name" value="YVTN repeat-like/Quinoprotein amine dehydrogenase"/>
    <property type="match status" value="1"/>
</dbReference>
<evidence type="ECO:0000259" key="2">
    <source>
        <dbReference type="SMART" id="SM00128"/>
    </source>
</evidence>
<dbReference type="GeneID" id="63695252"/>
<feature type="compositionally biased region" description="Low complexity" evidence="1">
    <location>
        <begin position="78"/>
        <end position="91"/>
    </location>
</feature>
<dbReference type="PANTHER" id="PTHR11200">
    <property type="entry name" value="INOSITOL 5-PHOSPHATASE"/>
    <property type="match status" value="1"/>
</dbReference>
<feature type="compositionally biased region" description="Basic and acidic residues" evidence="1">
    <location>
        <begin position="1"/>
        <end position="10"/>
    </location>
</feature>
<evidence type="ECO:0000256" key="1">
    <source>
        <dbReference type="SAM" id="MobiDB-lite"/>
    </source>
</evidence>
<dbReference type="RefSeq" id="XP_040639218.1">
    <property type="nucleotide sequence ID" value="XM_040780128.1"/>
</dbReference>
<gene>
    <name evidence="3" type="ORF">EURHEDRAFT_402240</name>
</gene>
<feature type="compositionally biased region" description="Pro residues" evidence="1">
    <location>
        <begin position="509"/>
        <end position="521"/>
    </location>
</feature>
<feature type="region of interest" description="Disordered" evidence="1">
    <location>
        <begin position="1"/>
        <end position="558"/>
    </location>
</feature>
<feature type="compositionally biased region" description="Polar residues" evidence="1">
    <location>
        <begin position="415"/>
        <end position="432"/>
    </location>
</feature>
<sequence length="1306" mass="145653">MEGNKDKDNTDNAPLRPVSSLLSHFENLSHTRSSSAVTPNTRDSSLLKSPEPRDDDLRSHFSRASVDLARPRSPWTPQPQQQADAQQIPDQLYRHRTGGFANGEASRANGSSGRRHGRPMSLSFQSSPQLAPTLTVDSPRSPPRGLVESPDELAEDGNRVSRNPQGLGLDTGASQESLPPRLSRSSVAGTPTSNIPGNLSPGELHSAKFAMRDSPSDRKAKSASLPPPANRADKPKIPVKPSNLAFQESNTLAAPRTKRASSDLRVSPFSTPPSSPEKSPPKAIPPRPVRSETESPAQRLFEERAGVHSPLAQDAREPGFNRRPPPPQREPSRDTKPLTVQIPTGQQRQAEPMSSVPQSAQRLQATSDMPGDRPGLPPRASVQSRRVSPSRQMPADLPVTSPHQPPPQPRRPSPGRQTMQNRSPSRQMSNAEYPSPAQQQPPQPLLPRRANPSPSRQTANADFPVSSPRPLEPIPQQQPLTPQQPARPSELHRQPSYSRENKPSYDRGQPPPPPQNPPQPRPRPDTEDEEEQYPSQPTITLTDYPDASNANRRPPAIKIGPNEISTRYDTRLMDVCGKYVCTTGYLTRVWDLTNGEQIMSLSHGETVKTLSMAFKPGAGLEDEGRRVWLGTNSGELHEVDIATRAVVASRSYPSRREVIKILRHNKEMWTMDDEGRLLIWPADESGVPNLQYSYHNPYDRVARGQTFSMVVGDELWLATGKDIHVYQPYARDDASFKVLRKPLVSQNAGEVTSGAYTTKNGGRVYLGHADGKISVYSAKDYSCLAVVNVSVYKINCLSVVGDYLWAGYKTGMIYVYDVNSNPWAVKKDWKAHDSPVSNFILDTSSVWTMNRLQVTSLGTDNCIRLWDGTLESDWLESRMQSRDVEFCKFREIRAVVMTWNAGASTPGSVRMSTFIQDAIHPEDPPGILVFGFQELVDLEDKKITAKSLLKSSKKKEKKEAGEKEHMSRQYRVWAEHLTRCVNDCMPLDESYVLLHTANMVGLFTCVFVRHKERERIKNVRAAEVKRGMGGLHGNKGALILRFILDDSSLCFVNCHLAAGQTQTAQRNNDVAAILEAECLASETSLTARADHFVSGGDGSMIMDHEVCILNGDLNYRIDSIPRNVIIDAVRQNNLPKLLDRDQLLASRRKNPGFRLRSFNEAPITFAPTYKYDVGTDDYDSSEKKRSPAWCDRVLYRGLGRIKQLDYRRHEVRASDHRPVSAFFKLRIKTVLPSERAATWESCQAEFQKERKRLMSEARYALPFPLPSTLYYLSLSTFSNIWYSIEYLISVLGTEPKQARALILGGA</sequence>
<dbReference type="FunFam" id="3.60.10.10:FF:000036">
    <property type="entry name" value="Inositol polyphosphate phosphatase, putative"/>
    <property type="match status" value="1"/>
</dbReference>
<dbReference type="OrthoDB" id="2248459at2759"/>